<dbReference type="EMBL" id="GL436272">
    <property type="protein sequence ID" value="EFN72144.1"/>
    <property type="molecule type" value="Genomic_DNA"/>
</dbReference>
<dbReference type="Proteomes" id="UP000000311">
    <property type="component" value="Unassembled WGS sequence"/>
</dbReference>
<dbReference type="AlphaFoldDB" id="E2A341"/>
<evidence type="ECO:0000313" key="1">
    <source>
        <dbReference type="EMBL" id="EFN72144.1"/>
    </source>
</evidence>
<accession>E2A341</accession>
<evidence type="ECO:0000313" key="2">
    <source>
        <dbReference type="Proteomes" id="UP000000311"/>
    </source>
</evidence>
<gene>
    <name evidence="1" type="ORF">EAG_15985</name>
</gene>
<keyword evidence="2" id="KW-1185">Reference proteome</keyword>
<reference evidence="1 2" key="1">
    <citation type="journal article" date="2010" name="Science">
        <title>Genomic comparison of the ants Camponotus floridanus and Harpegnathos saltator.</title>
        <authorList>
            <person name="Bonasio R."/>
            <person name="Zhang G."/>
            <person name="Ye C."/>
            <person name="Mutti N.S."/>
            <person name="Fang X."/>
            <person name="Qin N."/>
            <person name="Donahue G."/>
            <person name="Yang P."/>
            <person name="Li Q."/>
            <person name="Li C."/>
            <person name="Zhang P."/>
            <person name="Huang Z."/>
            <person name="Berger S.L."/>
            <person name="Reinberg D."/>
            <person name="Wang J."/>
            <person name="Liebig J."/>
        </authorList>
    </citation>
    <scope>NUCLEOTIDE SEQUENCE [LARGE SCALE GENOMIC DNA]</scope>
    <source>
        <strain evidence="2">C129</strain>
    </source>
</reference>
<sequence>MAWEEEGKVSGLVRRVISDSSKRNGLLARKTPNTAGANILAARYRRGRNVGGELNFRSFSYPRKGIVLCVRVDSKFQAITVPRSLNPLPEANAGSAHSLSTHFRRSPSITSENTWNVAIWLTGEFCKQHDAAPRKRNCLMSAE</sequence>
<proteinExistence type="predicted"/>
<protein>
    <submittedName>
        <fullName evidence="1">Uncharacterized protein</fullName>
    </submittedName>
</protein>
<name>E2A341_CAMFO</name>
<organism evidence="2">
    <name type="scientific">Camponotus floridanus</name>
    <name type="common">Florida carpenter ant</name>
    <dbReference type="NCBI Taxonomy" id="104421"/>
    <lineage>
        <taxon>Eukaryota</taxon>
        <taxon>Metazoa</taxon>
        <taxon>Ecdysozoa</taxon>
        <taxon>Arthropoda</taxon>
        <taxon>Hexapoda</taxon>
        <taxon>Insecta</taxon>
        <taxon>Pterygota</taxon>
        <taxon>Neoptera</taxon>
        <taxon>Endopterygota</taxon>
        <taxon>Hymenoptera</taxon>
        <taxon>Apocrita</taxon>
        <taxon>Aculeata</taxon>
        <taxon>Formicoidea</taxon>
        <taxon>Formicidae</taxon>
        <taxon>Formicinae</taxon>
        <taxon>Camponotus</taxon>
    </lineage>
</organism>
<dbReference type="InParanoid" id="E2A341"/>